<reference evidence="2" key="1">
    <citation type="journal article" date="2020" name="Nature">
        <title>Giant virus diversity and host interactions through global metagenomics.</title>
        <authorList>
            <person name="Schulz F."/>
            <person name="Roux S."/>
            <person name="Paez-Espino D."/>
            <person name="Jungbluth S."/>
            <person name="Walsh D.A."/>
            <person name="Denef V.J."/>
            <person name="McMahon K.D."/>
            <person name="Konstantinidis K.T."/>
            <person name="Eloe-Fadrosh E.A."/>
            <person name="Kyrpides N.C."/>
            <person name="Woyke T."/>
        </authorList>
    </citation>
    <scope>NUCLEOTIDE SEQUENCE</scope>
    <source>
        <strain evidence="2">GVMAG-M-3300023174-129</strain>
    </source>
</reference>
<sequence length="119" mass="13354">MSILNYLLIAGLIILVDLPWLVLGSKQSKAMVESIQHSPLTVRYLPAIIVYLALSYLVTLPENNNDAFMLGFCIYAVYDFTNLSTFKNYSVKFAVADSLWGGVLFVIVYNIIVSLKLKK</sequence>
<feature type="transmembrane region" description="Helical" evidence="1">
    <location>
        <begin position="44"/>
        <end position="61"/>
    </location>
</feature>
<evidence type="ECO:0000256" key="1">
    <source>
        <dbReference type="SAM" id="Phobius"/>
    </source>
</evidence>
<dbReference type="EMBL" id="MN739541">
    <property type="protein sequence ID" value="QHT12047.1"/>
    <property type="molecule type" value="Genomic_DNA"/>
</dbReference>
<feature type="transmembrane region" description="Helical" evidence="1">
    <location>
        <begin position="6"/>
        <end position="23"/>
    </location>
</feature>
<feature type="transmembrane region" description="Helical" evidence="1">
    <location>
        <begin position="98"/>
        <end position="117"/>
    </location>
</feature>
<evidence type="ECO:0008006" key="3">
    <source>
        <dbReference type="Google" id="ProtNLM"/>
    </source>
</evidence>
<name>A0A6C0D6B0_9ZZZZ</name>
<keyword evidence="1" id="KW-0812">Transmembrane</keyword>
<protein>
    <recommendedName>
        <fullName evidence="3">DUF2177 family protein</fullName>
    </recommendedName>
</protein>
<keyword evidence="1" id="KW-0472">Membrane</keyword>
<dbReference type="AlphaFoldDB" id="A0A6C0D6B0"/>
<keyword evidence="1" id="KW-1133">Transmembrane helix</keyword>
<evidence type="ECO:0000313" key="2">
    <source>
        <dbReference type="EMBL" id="QHT12047.1"/>
    </source>
</evidence>
<accession>A0A6C0D6B0</accession>
<organism evidence="2">
    <name type="scientific">viral metagenome</name>
    <dbReference type="NCBI Taxonomy" id="1070528"/>
    <lineage>
        <taxon>unclassified sequences</taxon>
        <taxon>metagenomes</taxon>
        <taxon>organismal metagenomes</taxon>
    </lineage>
</organism>
<dbReference type="Pfam" id="PF09945">
    <property type="entry name" value="DUF2177"/>
    <property type="match status" value="1"/>
</dbReference>
<feature type="transmembrane region" description="Helical" evidence="1">
    <location>
        <begin position="67"/>
        <end position="86"/>
    </location>
</feature>
<proteinExistence type="predicted"/>
<dbReference type="InterPro" id="IPR018687">
    <property type="entry name" value="DUF2177_membr"/>
</dbReference>